<name>A0A2T0G0Z3_STRAP</name>
<sequence>MDNVEMILMSNYYHIYPNGNQTRNENFISLPRKGAIHELEEDFNLLLEVDSDLASAYQETIVMLKEMTNAEYETLKDTLV</sequence>
<dbReference type="EMBL" id="PVSZ01000014">
    <property type="protein sequence ID" value="PRT69720.1"/>
    <property type="molecule type" value="Genomic_DNA"/>
</dbReference>
<organism evidence="1 2">
    <name type="scientific">Streptococcus anginosus</name>
    <dbReference type="NCBI Taxonomy" id="1328"/>
    <lineage>
        <taxon>Bacteria</taxon>
        <taxon>Bacillati</taxon>
        <taxon>Bacillota</taxon>
        <taxon>Bacilli</taxon>
        <taxon>Lactobacillales</taxon>
        <taxon>Streptococcaceae</taxon>
        <taxon>Streptococcus</taxon>
        <taxon>Streptococcus anginosus group</taxon>
    </lineage>
</organism>
<comment type="caution">
    <text evidence="1">The sequence shown here is derived from an EMBL/GenBank/DDBJ whole genome shotgun (WGS) entry which is preliminary data.</text>
</comment>
<gene>
    <name evidence="1" type="ORF">C6A27_07475</name>
</gene>
<dbReference type="Proteomes" id="UP000238573">
    <property type="component" value="Unassembled WGS sequence"/>
</dbReference>
<protein>
    <submittedName>
        <fullName evidence="1">Transcriptional regulator</fullName>
    </submittedName>
</protein>
<evidence type="ECO:0000313" key="2">
    <source>
        <dbReference type="Proteomes" id="UP000238573"/>
    </source>
</evidence>
<dbReference type="RefSeq" id="WP_070497040.1">
    <property type="nucleotide sequence ID" value="NZ_JBAPET010000006.1"/>
</dbReference>
<dbReference type="AlphaFoldDB" id="A0A2T0G0Z3"/>
<evidence type="ECO:0000313" key="1">
    <source>
        <dbReference type="EMBL" id="PRT69720.1"/>
    </source>
</evidence>
<reference evidence="1 2" key="1">
    <citation type="journal article" date="1993" name="J. Dent. Res.">
        <title>The isolation and characterization of milleri group streptococci from dental periapical abscesses.</title>
        <authorList>
            <person name="Fisher L.E."/>
            <person name="Russell R.R."/>
        </authorList>
    </citation>
    <scope>NUCLEOTIDE SEQUENCE [LARGE SCALE GENOMIC DNA]</scope>
    <source>
        <strain evidence="1 2">OUP21</strain>
    </source>
</reference>
<accession>A0A2T0G0Z3</accession>
<proteinExistence type="predicted"/>